<keyword evidence="8 11" id="KW-1015">Disulfide bond</keyword>
<dbReference type="Pfam" id="PF00048">
    <property type="entry name" value="IL8"/>
    <property type="match status" value="1"/>
</dbReference>
<organism evidence="13 14">
    <name type="scientific">Pipistrellus nathusii</name>
    <name type="common">Nathusius' pipistrelle</name>
    <dbReference type="NCBI Taxonomy" id="59473"/>
    <lineage>
        <taxon>Eukaryota</taxon>
        <taxon>Metazoa</taxon>
        <taxon>Chordata</taxon>
        <taxon>Craniata</taxon>
        <taxon>Vertebrata</taxon>
        <taxon>Euteleostomi</taxon>
        <taxon>Mammalia</taxon>
        <taxon>Eutheria</taxon>
        <taxon>Laurasiatheria</taxon>
        <taxon>Chiroptera</taxon>
        <taxon>Yangochiroptera</taxon>
        <taxon>Vespertilionidae</taxon>
        <taxon>Pipistrellus</taxon>
    </lineage>
</organism>
<dbReference type="CDD" id="cd00273">
    <property type="entry name" value="Chemokine_CXC"/>
    <property type="match status" value="1"/>
</dbReference>
<evidence type="ECO:0000256" key="1">
    <source>
        <dbReference type="ARBA" id="ARBA00004613"/>
    </source>
</evidence>
<evidence type="ECO:0000259" key="12">
    <source>
        <dbReference type="SMART" id="SM00199"/>
    </source>
</evidence>
<evidence type="ECO:0000256" key="4">
    <source>
        <dbReference type="ARBA" id="ARBA00022514"/>
    </source>
</evidence>
<evidence type="ECO:0000256" key="11">
    <source>
        <dbReference type="RuleBase" id="RU364007"/>
    </source>
</evidence>
<dbReference type="InterPro" id="IPR033899">
    <property type="entry name" value="CXC_Chemokine_domain"/>
</dbReference>
<dbReference type="PANTHER" id="PTHR12015:SF211">
    <property type="entry name" value="PLATELET FACTOR 4"/>
    <property type="match status" value="1"/>
</dbReference>
<keyword evidence="5 10" id="KW-0964">Secreted</keyword>
<dbReference type="Proteomes" id="UP001314169">
    <property type="component" value="Chromosome 1"/>
</dbReference>
<comment type="subunit">
    <text evidence="9 11">Homotetramer. Interacts with TNFAIP6 (via Link domain). Interacts with CCR1. Interacts with CXCR3. Interacts with THBD; this interaction enhances generation of activated protein C.</text>
</comment>
<feature type="domain" description="Chemokine interleukin-8-like" evidence="12">
    <location>
        <begin position="43"/>
        <end position="103"/>
    </location>
</feature>
<comment type="similarity">
    <text evidence="2 10">Belongs to the intercrine alpha (chemokine CxC) family.</text>
</comment>
<evidence type="ECO:0000313" key="14">
    <source>
        <dbReference type="Proteomes" id="UP001314169"/>
    </source>
</evidence>
<evidence type="ECO:0000256" key="8">
    <source>
        <dbReference type="ARBA" id="ARBA00023157"/>
    </source>
</evidence>
<dbReference type="SUPFAM" id="SSF54117">
    <property type="entry name" value="Interleukin 8-like chemokines"/>
    <property type="match status" value="1"/>
</dbReference>
<evidence type="ECO:0000256" key="7">
    <source>
        <dbReference type="ARBA" id="ARBA00022674"/>
    </source>
</evidence>
<dbReference type="InterPro" id="IPR001089">
    <property type="entry name" value="Chemokine_CXC"/>
</dbReference>
<dbReference type="Gene3D" id="2.40.50.40">
    <property type="match status" value="1"/>
</dbReference>
<dbReference type="InterPro" id="IPR036048">
    <property type="entry name" value="Interleukin_8-like_sf"/>
</dbReference>
<evidence type="ECO:0000256" key="9">
    <source>
        <dbReference type="ARBA" id="ARBA00046854"/>
    </source>
</evidence>
<sequence>MSLQAGSRASHPSPSPVLLLLGLLLLQAVVAQVIAEPQEGGGDLQCLCVKTSTGVHPKHIASMELIRAGLHCPNTQMIVTLKNGKKICLDPNTSVYKKIIKNFMKSKPPTD</sequence>
<dbReference type="InterPro" id="IPR018048">
    <property type="entry name" value="Chemokine_CXC_CS"/>
</dbReference>
<evidence type="ECO:0000256" key="5">
    <source>
        <dbReference type="ARBA" id="ARBA00022525"/>
    </source>
</evidence>
<keyword evidence="10" id="KW-0732">Signal</keyword>
<protein>
    <recommendedName>
        <fullName evidence="10 11">Multifunctional fusion protein</fullName>
    </recommendedName>
    <domain>
        <recommendedName>
            <fullName evidence="11">Platelet factor 4</fullName>
            <shortName evidence="11">PF-4</shortName>
        </recommendedName>
        <alternativeName>
            <fullName evidence="11">C-X-C motif chemokine 4</fullName>
        </alternativeName>
    </domain>
    <domain>
        <recommendedName>
            <fullName evidence="10">C-X-C motif chemokine</fullName>
        </recommendedName>
    </domain>
</protein>
<dbReference type="PANTHER" id="PTHR12015">
    <property type="entry name" value="SMALL INDUCIBLE CYTOKINE A"/>
    <property type="match status" value="1"/>
</dbReference>
<dbReference type="SMART" id="SM00199">
    <property type="entry name" value="SCY"/>
    <property type="match status" value="1"/>
</dbReference>
<gene>
    <name evidence="13" type="ORF">MPIPNATIZW_LOCUS1384</name>
</gene>
<dbReference type="PRINTS" id="PR00437">
    <property type="entry name" value="SMALLCYTKCXC"/>
</dbReference>
<accession>A0ABN9Z5T7</accession>
<keyword evidence="4 10" id="KW-0202">Cytokine</keyword>
<evidence type="ECO:0000256" key="3">
    <source>
        <dbReference type="ARBA" id="ARBA00022500"/>
    </source>
</evidence>
<dbReference type="PRINTS" id="PR00436">
    <property type="entry name" value="INTERLEUKIN8"/>
</dbReference>
<evidence type="ECO:0000256" key="6">
    <source>
        <dbReference type="ARBA" id="ARBA00022553"/>
    </source>
</evidence>
<keyword evidence="7" id="KW-0358">Heparin-binding</keyword>
<dbReference type="EMBL" id="OY882858">
    <property type="protein sequence ID" value="CAK6433078.1"/>
    <property type="molecule type" value="Genomic_DNA"/>
</dbReference>
<evidence type="ECO:0000256" key="2">
    <source>
        <dbReference type="ARBA" id="ARBA00010665"/>
    </source>
</evidence>
<evidence type="ECO:0000313" key="13">
    <source>
        <dbReference type="EMBL" id="CAK6433078.1"/>
    </source>
</evidence>
<dbReference type="PROSITE" id="PS00471">
    <property type="entry name" value="SMALL_CYTOKINES_CXC"/>
    <property type="match status" value="1"/>
</dbReference>
<keyword evidence="6" id="KW-0597">Phosphoprotein</keyword>
<keyword evidence="14" id="KW-1185">Reference proteome</keyword>
<name>A0ABN9Z5T7_PIPNA</name>
<keyword evidence="3 10" id="KW-0145">Chemotaxis</keyword>
<comment type="subcellular location">
    <subcellularLocation>
        <location evidence="1 10">Secreted</location>
    </subcellularLocation>
</comment>
<feature type="chain" id="PRO_5044988604" description="Multifunctional fusion protein" evidence="10">
    <location>
        <begin position="32"/>
        <end position="111"/>
    </location>
</feature>
<evidence type="ECO:0000256" key="10">
    <source>
        <dbReference type="RuleBase" id="RU361149"/>
    </source>
</evidence>
<dbReference type="InterPro" id="IPR039809">
    <property type="entry name" value="Chemokine_b/g/d"/>
</dbReference>
<proteinExistence type="inferred from homology"/>
<reference evidence="13" key="1">
    <citation type="submission" date="2023-12" db="EMBL/GenBank/DDBJ databases">
        <authorList>
            <person name="Brown T."/>
        </authorList>
    </citation>
    <scope>NUCLEOTIDE SEQUENCE</scope>
</reference>
<dbReference type="InterPro" id="IPR001811">
    <property type="entry name" value="Chemokine_IL8-like_dom"/>
</dbReference>
<feature type="signal peptide" evidence="10">
    <location>
        <begin position="1"/>
        <end position="31"/>
    </location>
</feature>